<evidence type="ECO:0000313" key="2">
    <source>
        <dbReference type="EMBL" id="EAV41362.1"/>
    </source>
</evidence>
<dbReference type="eggNOG" id="COG5433">
    <property type="taxonomic scope" value="Bacteria"/>
</dbReference>
<name>A0P0P8_ROSAI</name>
<comment type="caution">
    <text evidence="2">The sequence shown here is derived from an EMBL/GenBank/DDBJ whole genome shotgun (WGS) entry which is preliminary data.</text>
</comment>
<reference evidence="2 3" key="1">
    <citation type="submission" date="2006-05" db="EMBL/GenBank/DDBJ databases">
        <authorList>
            <person name="King G."/>
            <person name="Ferriera S."/>
            <person name="Johnson J."/>
            <person name="Kravitz S."/>
            <person name="Beeson K."/>
            <person name="Sutton G."/>
            <person name="Rogers Y.-H."/>
            <person name="Friedman R."/>
            <person name="Frazier M."/>
            <person name="Venter J.C."/>
        </authorList>
    </citation>
    <scope>NUCLEOTIDE SEQUENCE [LARGE SCALE GENOMIC DNA]</scope>
    <source>
        <strain evidence="3">ATCC 25650 / DSM 13394 / JCM 20685 / NBRC 16684 / NCIMB 2208 / IAM 12614 / B1</strain>
        <strain evidence="2">IAM 12614</strain>
    </source>
</reference>
<organism evidence="2 3">
    <name type="scientific">Roseibium aggregatum (strain ATCC 25650 / DSM 13394 / JCM 20685 / NBRC 16684 / NCIMB 2208 / IAM 12614 / B1)</name>
    <name type="common">Stappia aggregata</name>
    <dbReference type="NCBI Taxonomy" id="384765"/>
    <lineage>
        <taxon>Bacteria</taxon>
        <taxon>Pseudomonadati</taxon>
        <taxon>Pseudomonadota</taxon>
        <taxon>Alphaproteobacteria</taxon>
        <taxon>Hyphomicrobiales</taxon>
        <taxon>Stappiaceae</taxon>
        <taxon>Roseibium</taxon>
    </lineage>
</organism>
<dbReference type="InterPro" id="IPR051698">
    <property type="entry name" value="Transposase_11-like"/>
</dbReference>
<dbReference type="EMBL" id="AAUW01000021">
    <property type="protein sequence ID" value="EAV41362.1"/>
    <property type="molecule type" value="Genomic_DNA"/>
</dbReference>
<protein>
    <submittedName>
        <fullName evidence="2">ISMca6, transposase, OrfA</fullName>
    </submittedName>
</protein>
<proteinExistence type="predicted"/>
<dbReference type="RefSeq" id="WP_006938610.1">
    <property type="nucleotide sequence ID" value="NZ_AAUW01000021.1"/>
</dbReference>
<dbReference type="Proteomes" id="UP000004848">
    <property type="component" value="Unassembled WGS sequence"/>
</dbReference>
<evidence type="ECO:0000313" key="1">
    <source>
        <dbReference type="EMBL" id="EAV40706.1"/>
    </source>
</evidence>
<evidence type="ECO:0000313" key="3">
    <source>
        <dbReference type="Proteomes" id="UP000004848"/>
    </source>
</evidence>
<gene>
    <name evidence="1" type="ORF">SIAM614_00652</name>
    <name evidence="2" type="ORF">SIAM614_01189</name>
</gene>
<dbReference type="AlphaFoldDB" id="A0P0P8"/>
<sequence length="139" mass="15197">MPLLNAALRRAPVYTSVRGILRQIDPDALGTAFRRHAEGLDRTCAPAGPSRFIAIDGKTLRQSFDAFSDTKAAYVLSAFAVDHQIILTHEVVDEKSNEILAAQALIVATALWKSREETSIYASSVMLDAMTFAPAIRNH</sequence>
<dbReference type="PANTHER" id="PTHR30298">
    <property type="entry name" value="H REPEAT-ASSOCIATED PREDICTED TRANSPOSASE"/>
    <property type="match status" value="1"/>
</dbReference>
<dbReference type="EMBL" id="AAUW01000027">
    <property type="protein sequence ID" value="EAV40706.1"/>
    <property type="molecule type" value="Genomic_DNA"/>
</dbReference>
<dbReference type="GeneID" id="68849672"/>
<dbReference type="OrthoDB" id="8001376at2"/>
<accession>A0P0P8</accession>
<dbReference type="PANTHER" id="PTHR30298:SF0">
    <property type="entry name" value="PROTEIN YBFL-RELATED"/>
    <property type="match status" value="1"/>
</dbReference>